<evidence type="ECO:0000313" key="3">
    <source>
        <dbReference type="Proteomes" id="UP000242474"/>
    </source>
</evidence>
<feature type="chain" id="PRO_5013948948" evidence="1">
    <location>
        <begin position="27"/>
        <end position="106"/>
    </location>
</feature>
<evidence type="ECO:0000256" key="1">
    <source>
        <dbReference type="SAM" id="SignalP"/>
    </source>
</evidence>
<evidence type="ECO:0000313" key="2">
    <source>
        <dbReference type="EMBL" id="PIA13140.1"/>
    </source>
</evidence>
<dbReference type="Proteomes" id="UP000242474">
    <property type="component" value="Unassembled WGS sequence"/>
</dbReference>
<organism evidence="2 3">
    <name type="scientific">Coemansia reversa (strain ATCC 12441 / NRRL 1564)</name>
    <dbReference type="NCBI Taxonomy" id="763665"/>
    <lineage>
        <taxon>Eukaryota</taxon>
        <taxon>Fungi</taxon>
        <taxon>Fungi incertae sedis</taxon>
        <taxon>Zoopagomycota</taxon>
        <taxon>Kickxellomycotina</taxon>
        <taxon>Kickxellomycetes</taxon>
        <taxon>Kickxellales</taxon>
        <taxon>Kickxellaceae</taxon>
        <taxon>Coemansia</taxon>
    </lineage>
</organism>
<dbReference type="EMBL" id="KZ303547">
    <property type="protein sequence ID" value="PIA13140.1"/>
    <property type="molecule type" value="Genomic_DNA"/>
</dbReference>
<protein>
    <submittedName>
        <fullName evidence="2">Uncharacterized protein</fullName>
    </submittedName>
</protein>
<keyword evidence="3" id="KW-1185">Reference proteome</keyword>
<sequence>MAITFGNIFIVSAVAVFSSLAFSTNGMPAPHVHQRRGNDGVGAYGNAGLYGSAYPYGGAGLYDNAYSYGNGGPYGSLGAYNGFYLGDGTYPFGNFGYGYGIGFPIQ</sequence>
<keyword evidence="1" id="KW-0732">Signal</keyword>
<reference evidence="2 3" key="1">
    <citation type="journal article" date="2015" name="Genome Biol. Evol.">
        <title>Phylogenomic analyses indicate that early fungi evolved digesting cell walls of algal ancestors of land plants.</title>
        <authorList>
            <person name="Chang Y."/>
            <person name="Wang S."/>
            <person name="Sekimoto S."/>
            <person name="Aerts A.L."/>
            <person name="Choi C."/>
            <person name="Clum A."/>
            <person name="LaButti K.M."/>
            <person name="Lindquist E.A."/>
            <person name="Yee Ngan C."/>
            <person name="Ohm R.A."/>
            <person name="Salamov A.A."/>
            <person name="Grigoriev I.V."/>
            <person name="Spatafora J.W."/>
            <person name="Berbee M.L."/>
        </authorList>
    </citation>
    <scope>NUCLEOTIDE SEQUENCE [LARGE SCALE GENOMIC DNA]</scope>
    <source>
        <strain evidence="2 3">NRRL 1564</strain>
    </source>
</reference>
<feature type="signal peptide" evidence="1">
    <location>
        <begin position="1"/>
        <end position="26"/>
    </location>
</feature>
<proteinExistence type="predicted"/>
<accession>A0A2G5B293</accession>
<gene>
    <name evidence="2" type="ORF">COEREDRAFT_89832</name>
</gene>
<name>A0A2G5B293_COERN</name>
<dbReference type="AlphaFoldDB" id="A0A2G5B293"/>